<reference evidence="3 4" key="2">
    <citation type="journal article" date="2013" name="Plant Physiol.">
        <title>A Nostoc punctiforme Sugar Transporter Necessary to Establish a Cyanobacterium-Plant Symbiosis.</title>
        <authorList>
            <person name="Ekman M."/>
            <person name="Picossi S."/>
            <person name="Campbell E.L."/>
            <person name="Meeks J.C."/>
            <person name="Flores E."/>
        </authorList>
    </citation>
    <scope>NUCLEOTIDE SEQUENCE [LARGE SCALE GENOMIC DNA]</scope>
    <source>
        <strain evidence="4">ATCC 29133 / PCC 73102</strain>
    </source>
</reference>
<dbReference type="eggNOG" id="COG3064">
    <property type="taxonomic scope" value="Bacteria"/>
</dbReference>
<evidence type="ECO:0000313" key="4">
    <source>
        <dbReference type="Proteomes" id="UP000001191"/>
    </source>
</evidence>
<dbReference type="RefSeq" id="WP_012407407.1">
    <property type="nucleotide sequence ID" value="NC_010628.1"/>
</dbReference>
<evidence type="ECO:0000259" key="2">
    <source>
        <dbReference type="SMART" id="SM00974"/>
    </source>
</evidence>
<dbReference type="Proteomes" id="UP000001191">
    <property type="component" value="Chromosome"/>
</dbReference>
<feature type="domain" description="Bacteriophage T5 Orf172 DNA-binding" evidence="2">
    <location>
        <begin position="315"/>
        <end position="397"/>
    </location>
</feature>
<dbReference type="KEGG" id="npu:Npun_R0628"/>
<name>B2J8D3_NOSP7</name>
<dbReference type="EMBL" id="CP001037">
    <property type="protein sequence ID" value="ACC79382.1"/>
    <property type="molecule type" value="Genomic_DNA"/>
</dbReference>
<dbReference type="Pfam" id="PF13250">
    <property type="entry name" value="SNIPE"/>
    <property type="match status" value="1"/>
</dbReference>
<evidence type="ECO:0000313" key="3">
    <source>
        <dbReference type="EMBL" id="ACC79382.1"/>
    </source>
</evidence>
<protein>
    <recommendedName>
        <fullName evidence="2">Bacteriophage T5 Orf172 DNA-binding domain-containing protein</fullName>
    </recommendedName>
</protein>
<dbReference type="AlphaFoldDB" id="B2J8D3"/>
<dbReference type="Pfam" id="PF13455">
    <property type="entry name" value="MUG113"/>
    <property type="match status" value="1"/>
</dbReference>
<dbReference type="SMART" id="SM00974">
    <property type="entry name" value="T5orf172"/>
    <property type="match status" value="1"/>
</dbReference>
<gene>
    <name evidence="3" type="ordered locus">Npun_R0628</name>
</gene>
<sequence length="444" mass="52485">MSLTLLGLLVLVAGLIAALVQALIAESQVREKLRRYDTLADKEGYQRQLASNIDLLENQQLSLNTKIINLQQQFSELDAKIYLQSIDYYEPKYEFISSEDYIHRLKNIKLQQENMVKNNQAYICDTKWTVGDSTRKGDKMINDILKLVELAFEERCKYAVKEVRYNNIDSLKKRINNTFSKYNKCLKTLNSKISEEYLQLKLIELDLQYELEDKKQQERERELEDKKQNKERESIDKATQKAEEAEEREILHQQELNKVRQEIELTEGEKRQQLYLKIQELERQVAEDRSDQETALSESRRLKSGYIYIVSNIGSLEQDVYRICRTIRNKEDEYIRGMNPAVPFQFDVHFKIFSEDAFDTLQRLHQRFDDKKVNTVNPKRDFFKVSMDEIEQAVKEIQKATGVLRIDIFEPVPQAYEYRQTLAARKKHQHLTIDNSSLEENKIA</sequence>
<reference evidence="4" key="1">
    <citation type="submission" date="2008-04" db="EMBL/GenBank/DDBJ databases">
        <title>Complete sequence of chromosome of Nostoc punctiforme ATCC 29133.</title>
        <authorList>
            <consortium name="US DOE Joint Genome Institute"/>
            <person name="Copeland A."/>
            <person name="Lucas S."/>
            <person name="Lapidus A."/>
            <person name="Glavina del Rio T."/>
            <person name="Dalin E."/>
            <person name="Tice H."/>
            <person name="Pitluck S."/>
            <person name="Chain P."/>
            <person name="Malfatti S."/>
            <person name="Shin M."/>
            <person name="Vergez L."/>
            <person name="Schmutz J."/>
            <person name="Larimer F."/>
            <person name="Land M."/>
            <person name="Hauser L."/>
            <person name="Kyrpides N."/>
            <person name="Kim E."/>
            <person name="Meeks J.C."/>
            <person name="Elhai J."/>
            <person name="Campbell E.L."/>
            <person name="Thiel T."/>
            <person name="Longmire J."/>
            <person name="Potts M."/>
            <person name="Atlas R."/>
        </authorList>
    </citation>
    <scope>NUCLEOTIDE SEQUENCE [LARGE SCALE GENOMIC DNA]</scope>
    <source>
        <strain evidence="4">ATCC 29133 / PCC 73102</strain>
    </source>
</reference>
<dbReference type="EnsemblBacteria" id="ACC79382">
    <property type="protein sequence ID" value="ACC79382"/>
    <property type="gene ID" value="Npun_R0628"/>
</dbReference>
<organism evidence="3 4">
    <name type="scientific">Nostoc punctiforme (strain ATCC 29133 / PCC 73102)</name>
    <dbReference type="NCBI Taxonomy" id="63737"/>
    <lineage>
        <taxon>Bacteria</taxon>
        <taxon>Bacillati</taxon>
        <taxon>Cyanobacteriota</taxon>
        <taxon>Cyanophyceae</taxon>
        <taxon>Nostocales</taxon>
        <taxon>Nostocaceae</taxon>
        <taxon>Nostoc</taxon>
    </lineage>
</organism>
<keyword evidence="4" id="KW-1185">Reference proteome</keyword>
<accession>B2J8D3</accession>
<evidence type="ECO:0000256" key="1">
    <source>
        <dbReference type="SAM" id="MobiDB-lite"/>
    </source>
</evidence>
<dbReference type="STRING" id="63737.Npun_R0628"/>
<feature type="region of interest" description="Disordered" evidence="1">
    <location>
        <begin position="218"/>
        <end position="247"/>
    </location>
</feature>
<dbReference type="HOGENOM" id="CLU_024787_2_1_3"/>
<dbReference type="OrthoDB" id="9811665at2"/>
<dbReference type="InterPro" id="IPR018306">
    <property type="entry name" value="Phage_T5_Orf172_DNA-bd"/>
</dbReference>
<dbReference type="InterPro" id="IPR025280">
    <property type="entry name" value="SNIPE"/>
</dbReference>
<proteinExistence type="predicted"/>